<organism evidence="8">
    <name type="scientific">Melanopsichium pennsylvanicum 4</name>
    <dbReference type="NCBI Taxonomy" id="1398559"/>
    <lineage>
        <taxon>Eukaryota</taxon>
        <taxon>Fungi</taxon>
        <taxon>Dikarya</taxon>
        <taxon>Basidiomycota</taxon>
        <taxon>Ustilaginomycotina</taxon>
        <taxon>Ustilaginomycetes</taxon>
        <taxon>Ustilaginales</taxon>
        <taxon>Ustilaginaceae</taxon>
        <taxon>Melanopsichium</taxon>
    </lineage>
</organism>
<dbReference type="Pfam" id="PF04969">
    <property type="entry name" value="CS"/>
    <property type="match status" value="1"/>
</dbReference>
<feature type="compositionally biased region" description="Basic and acidic residues" evidence="6">
    <location>
        <begin position="300"/>
        <end position="309"/>
    </location>
</feature>
<dbReference type="AlphaFoldDB" id="A0A077QYW7"/>
<dbReference type="GO" id="GO:0005634">
    <property type="term" value="C:nucleus"/>
    <property type="evidence" value="ECO:0007669"/>
    <property type="project" value="UniProtKB-SubCell"/>
</dbReference>
<feature type="compositionally biased region" description="Low complexity" evidence="6">
    <location>
        <begin position="103"/>
        <end position="114"/>
    </location>
</feature>
<evidence type="ECO:0000256" key="5">
    <source>
        <dbReference type="ARBA" id="ARBA00023242"/>
    </source>
</evidence>
<dbReference type="PANTHER" id="PTHR21664">
    <property type="entry name" value="CHRONIC MYELOGENOUS LEUKEMIA TUMOR ANTIGEN 66"/>
    <property type="match status" value="1"/>
</dbReference>
<evidence type="ECO:0000256" key="4">
    <source>
        <dbReference type="ARBA" id="ARBA00022490"/>
    </source>
</evidence>
<dbReference type="InterPro" id="IPR037895">
    <property type="entry name" value="NUDCD1"/>
</dbReference>
<keyword evidence="4" id="KW-0963">Cytoplasm</keyword>
<dbReference type="Gene3D" id="2.60.40.790">
    <property type="match status" value="1"/>
</dbReference>
<feature type="compositionally biased region" description="Acidic residues" evidence="6">
    <location>
        <begin position="310"/>
        <end position="326"/>
    </location>
</feature>
<dbReference type="PROSITE" id="PS51203">
    <property type="entry name" value="CS"/>
    <property type="match status" value="1"/>
</dbReference>
<feature type="compositionally biased region" description="Polar residues" evidence="6">
    <location>
        <begin position="7"/>
        <end position="26"/>
    </location>
</feature>
<comment type="subcellular location">
    <subcellularLocation>
        <location evidence="2">Cytoplasm</location>
    </subcellularLocation>
    <subcellularLocation>
        <location evidence="1">Nucleus</location>
    </subcellularLocation>
</comment>
<dbReference type="InterPro" id="IPR007052">
    <property type="entry name" value="CS_dom"/>
</dbReference>
<proteinExistence type="predicted"/>
<dbReference type="GO" id="GO:0005737">
    <property type="term" value="C:cytoplasm"/>
    <property type="evidence" value="ECO:0007669"/>
    <property type="project" value="UniProtKB-SubCell"/>
</dbReference>
<feature type="region of interest" description="Disordered" evidence="6">
    <location>
        <begin position="93"/>
        <end position="127"/>
    </location>
</feature>
<feature type="region of interest" description="Disordered" evidence="6">
    <location>
        <begin position="1"/>
        <end position="26"/>
    </location>
</feature>
<keyword evidence="5" id="KW-0539">Nucleus</keyword>
<dbReference type="SUPFAM" id="SSF49764">
    <property type="entry name" value="HSP20-like chaperones"/>
    <property type="match status" value="1"/>
</dbReference>
<name>A0A077QYW7_9BASI</name>
<sequence length="608" mass="65435">MHGLGFQQGTQQHAQGSKAAQSGHSHTSFEVRLIEFDDKQPAVSTNSDGQEARQRVLEANLLWTVQGEEPLIMAKLEEQESLLAAEAPFSSFGEPSSQLSTDIAGPSSAISPASEWNPTSRGRRQAPHFSWAQTGDTVTIAFTLPPWITKSHIRAHFSLGALSVSFTQEALDLLNAPASAAITEIDTKVAGPSDANDELTNAARMIASGRYVSRSTWAEIDPTGSVWTVEKASKMSLLTLHLEKRHEGTRWMQVFANRTGTRPDRKRNFADSETMNRSTTKLSFPQARFKFESVATGRFGELDGDRYDEKEAEGEDAEDNEDDIPETMDPSELISMLEGMQKYTVDEESAQQGADYGFDRTGFTSSSVHGQNGGTSLSLDQPSLLKEGLEEEDANVGRDFVVSVISHSLSDSNEMHSSKSGEKIMLATGLPGNYCDMEAVVIKHDLDGAIFTLKAGQWKHVATMPALAFVLASKRDAQRVHLYQRRDKSGQEGEYAVLAFEGAPQVTGSGGSSAAAAGAGNLFVYYSPSSSGARHAPSRVVRLGATESANAARNGSEEGADAASGALLGVCSVRLSRAGSQSDGSVETMDETLVCLCENRILLLRGVL</sequence>
<protein>
    <recommendedName>
        <fullName evidence="3">NudC domain-containing protein 1</fullName>
    </recommendedName>
</protein>
<evidence type="ECO:0000313" key="8">
    <source>
        <dbReference type="EMBL" id="CDI51503.1"/>
    </source>
</evidence>
<dbReference type="InterPro" id="IPR008978">
    <property type="entry name" value="HSP20-like_chaperone"/>
</dbReference>
<evidence type="ECO:0000259" key="7">
    <source>
        <dbReference type="PROSITE" id="PS51203"/>
    </source>
</evidence>
<reference evidence="8" key="1">
    <citation type="journal article" date="2014" name="Genome Biol. Evol.">
        <title>Gene Loss Rather Than Gene Gain Is Associated with a Host Jump from Monocots to Dicots in the Smut Fungus Melanopsichium pennsylvanicum.</title>
        <authorList>
            <person name="Sharma R."/>
            <person name="Mishra B."/>
            <person name="Runge F."/>
            <person name="Thines M."/>
        </authorList>
    </citation>
    <scope>NUCLEOTIDE SEQUENCE</scope>
    <source>
        <strain evidence="8">4</strain>
    </source>
</reference>
<feature type="domain" description="CS" evidence="7">
    <location>
        <begin position="124"/>
        <end position="255"/>
    </location>
</feature>
<dbReference type="PANTHER" id="PTHR21664:SF1">
    <property type="entry name" value="NUDC DOMAIN-CONTAINING PROTEIN 1"/>
    <property type="match status" value="1"/>
</dbReference>
<dbReference type="EMBL" id="HG529507">
    <property type="protein sequence ID" value="CDI51503.1"/>
    <property type="molecule type" value="Genomic_DNA"/>
</dbReference>
<evidence type="ECO:0000256" key="6">
    <source>
        <dbReference type="SAM" id="MobiDB-lite"/>
    </source>
</evidence>
<feature type="region of interest" description="Disordered" evidence="6">
    <location>
        <begin position="300"/>
        <end position="327"/>
    </location>
</feature>
<evidence type="ECO:0000256" key="1">
    <source>
        <dbReference type="ARBA" id="ARBA00004123"/>
    </source>
</evidence>
<evidence type="ECO:0000256" key="2">
    <source>
        <dbReference type="ARBA" id="ARBA00004496"/>
    </source>
</evidence>
<accession>A0A077QYW7</accession>
<evidence type="ECO:0000256" key="3">
    <source>
        <dbReference type="ARBA" id="ARBA00018915"/>
    </source>
</evidence>